<feature type="transmembrane region" description="Helical" evidence="1">
    <location>
        <begin position="26"/>
        <end position="44"/>
    </location>
</feature>
<accession>A0A0L8LYJ7</accession>
<dbReference type="EMBL" id="LGUS01000008">
    <property type="protein sequence ID" value="KOG43258.1"/>
    <property type="molecule type" value="Genomic_DNA"/>
</dbReference>
<evidence type="ECO:0000313" key="3">
    <source>
        <dbReference type="Proteomes" id="UP000037251"/>
    </source>
</evidence>
<comment type="caution">
    <text evidence="2">The sequence shown here is derived from an EMBL/GenBank/DDBJ whole genome shotgun (WGS) entry which is preliminary data.</text>
</comment>
<dbReference type="OrthoDB" id="5197367at2"/>
<name>A0A0L8LYJ7_9ACTN</name>
<dbReference type="RefSeq" id="WP_053190217.1">
    <property type="nucleotide sequence ID" value="NZ_KQ948996.1"/>
</dbReference>
<dbReference type="Proteomes" id="UP000037251">
    <property type="component" value="Unassembled WGS sequence"/>
</dbReference>
<feature type="transmembrane region" description="Helical" evidence="1">
    <location>
        <begin position="415"/>
        <end position="434"/>
    </location>
</feature>
<proteinExistence type="predicted"/>
<reference evidence="3" key="1">
    <citation type="submission" date="2015-07" db="EMBL/GenBank/DDBJ databases">
        <authorList>
            <person name="Ju K.-S."/>
            <person name="Doroghazi J.R."/>
            <person name="Metcalf W.W."/>
        </authorList>
    </citation>
    <scope>NUCLEOTIDE SEQUENCE [LARGE SCALE GENOMIC DNA]</scope>
    <source>
        <strain evidence="3">NRRL 2290</strain>
    </source>
</reference>
<keyword evidence="3" id="KW-1185">Reference proteome</keyword>
<dbReference type="AlphaFoldDB" id="A0A0L8LYJ7"/>
<protein>
    <submittedName>
        <fullName evidence="2">Uncharacterized protein</fullName>
    </submittedName>
</protein>
<dbReference type="STRING" id="67356.AQJ84_26920"/>
<organism evidence="2 3">
    <name type="scientific">Streptomyces resistomycificus</name>
    <dbReference type="NCBI Taxonomy" id="67356"/>
    <lineage>
        <taxon>Bacteria</taxon>
        <taxon>Bacillati</taxon>
        <taxon>Actinomycetota</taxon>
        <taxon>Actinomycetes</taxon>
        <taxon>Kitasatosporales</taxon>
        <taxon>Streptomycetaceae</taxon>
        <taxon>Streptomyces</taxon>
        <taxon>Streptomyces aurantiacus group</taxon>
    </lineage>
</organism>
<feature type="transmembrane region" description="Helical" evidence="1">
    <location>
        <begin position="389"/>
        <end position="409"/>
    </location>
</feature>
<feature type="transmembrane region" description="Helical" evidence="1">
    <location>
        <begin position="82"/>
        <end position="99"/>
    </location>
</feature>
<evidence type="ECO:0000256" key="1">
    <source>
        <dbReference type="SAM" id="Phobius"/>
    </source>
</evidence>
<gene>
    <name evidence="2" type="ORF">ADK37_02195</name>
</gene>
<dbReference type="PATRIC" id="fig|67356.5.peg.475"/>
<feature type="transmembrane region" description="Helical" evidence="1">
    <location>
        <begin position="51"/>
        <end position="70"/>
    </location>
</feature>
<feature type="transmembrane region" description="Helical" evidence="1">
    <location>
        <begin position="589"/>
        <end position="610"/>
    </location>
</feature>
<keyword evidence="1" id="KW-1133">Transmembrane helix</keyword>
<keyword evidence="1" id="KW-0812">Transmembrane</keyword>
<evidence type="ECO:0000313" key="2">
    <source>
        <dbReference type="EMBL" id="KOG43258.1"/>
    </source>
</evidence>
<keyword evidence="1" id="KW-0472">Membrane</keyword>
<sequence>MLDVTNTVLTADAIDYLPWAANRTVASIYCTATVIFCLWAVSVFRRSHKVPVSLLTWLICLAAPTPLYLLPLFGEPVVGRSGVGYGVLASLMLTNWLFYRSSRRDVRREQWRRDAEANRLAGRAIDFIEALRTGQPLGQRPRFAVYLRPFDSTDRLASQPASTGPHSSGFPVHQDLETLLYAALPGDLPLIGAGREGDVLIGAGRVVLADDDWQQPVMRLAETASLIVLVPAANPGTLWEMKWLLDHGALSRTLFVMPELPLDPRMRYVTQPYLGRPFVRKYDGGEHYRDHAAQWDRAVQAAAQIGLRLPPYRYEGALFTLDDDGALRALRPLGLIRRARRVRHTAAALRELDVVGTGCRPDPVRAAAAAPASPMTYTPTLRLRLGRSLGHNVGPFLFAGLLTFGVVALPSPWHWIPLAGLALVLPYGVLRMILTAAGFPTLRVDRTGISLASPAVGRWLWDWESLTTVEIQSAPGTRVLTAVPLNGAAPEPGTPKRFFWYRDRYAITDLHLIGADEQAVAAALTHCSAGRFRTPSARLPFRKGPNVTEPPLTRYEVSPDQVPCGGSDHWRPDSSGWLRERTASRARHCAGWLLLGGAALGGWIALLGAIDGATELLALPLAGFGIHALLKKAPVAWDGARLRVTRAGLTFLAADSDTPIHEPWARLRADGWVAWAAMAGVPSEAVAAEVARIRPARRSGG</sequence>